<evidence type="ECO:0000313" key="2">
    <source>
        <dbReference type="Proteomes" id="UP001275049"/>
    </source>
</evidence>
<sequence>MTYHNITHRDSLSRMERTSVEERYEKGCGERKGKFMENNFLSPHPVNYTIWIVKFGVVGYAGDPIPLVVTGNQTMRRKHADLPRTLKTNLVFNDYGSIVFYHIIG</sequence>
<proteinExistence type="predicted"/>
<dbReference type="RefSeq" id="WP_320755465.1">
    <property type="nucleotide sequence ID" value="NZ_JAWNGA010000013.1"/>
</dbReference>
<comment type="caution">
    <text evidence="1">The sequence shown here is derived from an EMBL/GenBank/DDBJ whole genome shotgun (WGS) entry which is preliminary data.</text>
</comment>
<feature type="non-terminal residue" evidence="1">
    <location>
        <position position="105"/>
    </location>
</feature>
<reference evidence="1 2" key="1">
    <citation type="submission" date="2023-10" db="EMBL/GenBank/DDBJ databases">
        <title>Whole Genome based description of the genera Actinobaculum and Actinotignum reveals a complex phylogenetic relationship within the species included in the genus Actinotignum.</title>
        <authorList>
            <person name="Jensen C.S."/>
            <person name="Dargis R."/>
            <person name="Kemp M."/>
            <person name="Christensen J.J."/>
        </authorList>
    </citation>
    <scope>NUCLEOTIDE SEQUENCE [LARGE SCALE GENOMIC DNA]</scope>
    <source>
        <strain evidence="1 2">SLA_B974</strain>
    </source>
</reference>
<keyword evidence="2" id="KW-1185">Reference proteome</keyword>
<accession>A0ABU5GD76</accession>
<protein>
    <submittedName>
        <fullName evidence="1">Uncharacterized protein</fullName>
    </submittedName>
</protein>
<gene>
    <name evidence="1" type="ORF">R6G86_07430</name>
</gene>
<evidence type="ECO:0000313" key="1">
    <source>
        <dbReference type="EMBL" id="MDY5133568.1"/>
    </source>
</evidence>
<dbReference type="EMBL" id="JAWNGA010000013">
    <property type="protein sequence ID" value="MDY5133568.1"/>
    <property type="molecule type" value="Genomic_DNA"/>
</dbReference>
<dbReference type="Proteomes" id="UP001275049">
    <property type="component" value="Unassembled WGS sequence"/>
</dbReference>
<name>A0ABU5GD76_9ACTO</name>
<organism evidence="1 2">
    <name type="scientific">Actinotignum urinale</name>
    <dbReference type="NCBI Taxonomy" id="190146"/>
    <lineage>
        <taxon>Bacteria</taxon>
        <taxon>Bacillati</taxon>
        <taxon>Actinomycetota</taxon>
        <taxon>Actinomycetes</taxon>
        <taxon>Actinomycetales</taxon>
        <taxon>Actinomycetaceae</taxon>
        <taxon>Actinotignum</taxon>
    </lineage>
</organism>